<comment type="caution">
    <text evidence="2">The sequence shown here is derived from an EMBL/GenBank/DDBJ whole genome shotgun (WGS) entry which is preliminary data.</text>
</comment>
<dbReference type="EMBL" id="JARKIE010000003">
    <property type="protein sequence ID" value="KAJ7708667.1"/>
    <property type="molecule type" value="Genomic_DNA"/>
</dbReference>
<dbReference type="Proteomes" id="UP001221757">
    <property type="component" value="Unassembled WGS sequence"/>
</dbReference>
<organism evidence="2 3">
    <name type="scientific">Mycena rosella</name>
    <name type="common">Pink bonnet</name>
    <name type="synonym">Agaricus rosellus</name>
    <dbReference type="NCBI Taxonomy" id="1033263"/>
    <lineage>
        <taxon>Eukaryota</taxon>
        <taxon>Fungi</taxon>
        <taxon>Dikarya</taxon>
        <taxon>Basidiomycota</taxon>
        <taxon>Agaricomycotina</taxon>
        <taxon>Agaricomycetes</taxon>
        <taxon>Agaricomycetidae</taxon>
        <taxon>Agaricales</taxon>
        <taxon>Marasmiineae</taxon>
        <taxon>Mycenaceae</taxon>
        <taxon>Mycena</taxon>
    </lineage>
</organism>
<protein>
    <submittedName>
        <fullName evidence="2">Uncharacterized protein</fullName>
    </submittedName>
</protein>
<sequence length="835" mass="94278">MPLQDIEPVPPLEMLSTRTMSPLHDSEDSPAIPQVLLLTSTSLPALLSADIDQHIAKTLSQIERDDLFDGPLSDIDKEEFSQTVIGSDSRDGLGICEHCLESAHESLMDCPHWGMEARKEPTTMPIYEESKAPSKTGVWYYQDDILLIPPFTTRARPDLEQQEELQQVLDTALRPVLKDLLQLPITEMDSFQQLAETTQQVRHTYNEFVSWIAARREEQKVWDEMTRNINEHLLTMPPDSDSDNDSLLDLVPIPWTLTPTTQIHLDDPRIADKSVRENMERWAAAAAETPVFDHQRGPVIICELWSSSPSPSTTSSTSSFNHIEPYDLSTSGPDATAPNKHIAVVQFPKPSSPAITEWSVSSWDYNISPRDVIDMAIDRILTDSPERVATPENIASPVSATKLFTDHGSFRDNATPEILRVITDNAEQPLALQLRTSTAADQDAELSCWVYENTRGRQQQRRWEDDMCGVMIHNALWTLYGPLHNYLDVPSPTAEGRPPGLTLLANVSMGLDGHSGPVISATTTGPTNVGANSEANVKQKAAKMSTRLAPRKDFAFKAIRLTDASVTRMFAGVRLAILEGGRKIEQLVWEQYEVTEANFPSAYIRHPLLHDDEAAKLHTLWNVLQRNRHYLLASFLGEALTFRLRDEYAVSRLFNANYLINKHPHSQYWELLPFKDVDSLTGPAAIDFRIHNEFLDYYPRNDGNYYSDDEYYGTPSEDSDMDELRYPTSDDEQLPTDSMLFSTGDSPVYTDDDMDSEADTVASVIYKEPADRRLVFYIRRVGDWFRGLDEPTLSDIDKWDEELVAQELAEELNRFVISELGGPPTQGHSRSFPFH</sequence>
<proteinExistence type="predicted"/>
<accession>A0AAD7GZP4</accession>
<feature type="region of interest" description="Disordered" evidence="1">
    <location>
        <begin position="716"/>
        <end position="739"/>
    </location>
</feature>
<evidence type="ECO:0000313" key="3">
    <source>
        <dbReference type="Proteomes" id="UP001221757"/>
    </source>
</evidence>
<evidence type="ECO:0000256" key="1">
    <source>
        <dbReference type="SAM" id="MobiDB-lite"/>
    </source>
</evidence>
<gene>
    <name evidence="2" type="ORF">B0H17DRAFT_1191179</name>
</gene>
<keyword evidence="3" id="KW-1185">Reference proteome</keyword>
<reference evidence="2" key="1">
    <citation type="submission" date="2023-03" db="EMBL/GenBank/DDBJ databases">
        <title>Massive genome expansion in bonnet fungi (Mycena s.s.) driven by repeated elements and novel gene families across ecological guilds.</title>
        <authorList>
            <consortium name="Lawrence Berkeley National Laboratory"/>
            <person name="Harder C.B."/>
            <person name="Miyauchi S."/>
            <person name="Viragh M."/>
            <person name="Kuo A."/>
            <person name="Thoen E."/>
            <person name="Andreopoulos B."/>
            <person name="Lu D."/>
            <person name="Skrede I."/>
            <person name="Drula E."/>
            <person name="Henrissat B."/>
            <person name="Morin E."/>
            <person name="Kohler A."/>
            <person name="Barry K."/>
            <person name="LaButti K."/>
            <person name="Morin E."/>
            <person name="Salamov A."/>
            <person name="Lipzen A."/>
            <person name="Mereny Z."/>
            <person name="Hegedus B."/>
            <person name="Baldrian P."/>
            <person name="Stursova M."/>
            <person name="Weitz H."/>
            <person name="Taylor A."/>
            <person name="Grigoriev I.V."/>
            <person name="Nagy L.G."/>
            <person name="Martin F."/>
            <person name="Kauserud H."/>
        </authorList>
    </citation>
    <scope>NUCLEOTIDE SEQUENCE</scope>
    <source>
        <strain evidence="2">CBHHK067</strain>
    </source>
</reference>
<name>A0AAD7GZP4_MYCRO</name>
<dbReference type="AlphaFoldDB" id="A0AAD7GZP4"/>
<evidence type="ECO:0000313" key="2">
    <source>
        <dbReference type="EMBL" id="KAJ7708667.1"/>
    </source>
</evidence>